<dbReference type="AlphaFoldDB" id="A0A7Z0HXX9"/>
<accession>A0A7Z0HXX9</accession>
<reference evidence="1 2" key="1">
    <citation type="journal article" date="2000" name="Arch. Microbiol.">
        <title>Rhodobaca bogoriensis gen. nov. and sp. nov., an alkaliphilic purple nonsulfur bacterium from African Rift Valley soda lakes.</title>
        <authorList>
            <person name="Milford A.D."/>
            <person name="Achenbach L.A."/>
            <person name="Jung D.O."/>
            <person name="Madigan M.T."/>
        </authorList>
    </citation>
    <scope>NUCLEOTIDE SEQUENCE [LARGE SCALE GENOMIC DNA]</scope>
    <source>
        <strain evidence="1 2">2376</strain>
    </source>
</reference>
<evidence type="ECO:0000313" key="1">
    <source>
        <dbReference type="EMBL" id="NYS24282.1"/>
    </source>
</evidence>
<proteinExistence type="predicted"/>
<dbReference type="EMBL" id="JACBXS010000007">
    <property type="protein sequence ID" value="NYS24282.1"/>
    <property type="molecule type" value="Genomic_DNA"/>
</dbReference>
<sequence>MHYSLAFLALCDKNEGKCGHGHARHTGRAWRFLQPRKTVAFSNYEVAQQ</sequence>
<comment type="caution">
    <text evidence="1">The sequence shown here is derived from an EMBL/GenBank/DDBJ whole genome shotgun (WGS) entry which is preliminary data.</text>
</comment>
<gene>
    <name evidence="1" type="ORF">HUK65_04685</name>
</gene>
<dbReference type="RefSeq" id="WP_179904990.1">
    <property type="nucleotide sequence ID" value="NZ_JACBXS010000007.1"/>
</dbReference>
<dbReference type="Proteomes" id="UP000529417">
    <property type="component" value="Unassembled WGS sequence"/>
</dbReference>
<evidence type="ECO:0000313" key="2">
    <source>
        <dbReference type="Proteomes" id="UP000529417"/>
    </source>
</evidence>
<organism evidence="1 2">
    <name type="scientific">Rhabdonatronobacter sediminivivens</name>
    <dbReference type="NCBI Taxonomy" id="2743469"/>
    <lineage>
        <taxon>Bacteria</taxon>
        <taxon>Pseudomonadati</taxon>
        <taxon>Pseudomonadota</taxon>
        <taxon>Alphaproteobacteria</taxon>
        <taxon>Rhodobacterales</taxon>
        <taxon>Paracoccaceae</taxon>
        <taxon>Rhabdonatronobacter</taxon>
    </lineage>
</organism>
<protein>
    <submittedName>
        <fullName evidence="1">Uncharacterized protein</fullName>
    </submittedName>
</protein>
<name>A0A7Z0HXX9_9RHOB</name>
<keyword evidence="2" id="KW-1185">Reference proteome</keyword>